<dbReference type="InterPro" id="IPR003849">
    <property type="entry name" value="Preprotein_translocase_YajC"/>
</dbReference>
<dbReference type="PRINTS" id="PR01853">
    <property type="entry name" value="YAJCTRNLCASE"/>
</dbReference>
<dbReference type="Proteomes" id="UP000823772">
    <property type="component" value="Unassembled WGS sequence"/>
</dbReference>
<evidence type="ECO:0000313" key="12">
    <source>
        <dbReference type="EMBL" id="MBO8481180.1"/>
    </source>
</evidence>
<dbReference type="PANTHER" id="PTHR33909">
    <property type="entry name" value="SEC TRANSLOCON ACCESSORY COMPLEX SUBUNIT YAJC"/>
    <property type="match status" value="1"/>
</dbReference>
<comment type="subcellular location">
    <subcellularLocation>
        <location evidence="1">Cell membrane</location>
        <topology evidence="1">Single-pass membrane protein</topology>
    </subcellularLocation>
</comment>
<accession>A0A9D9J020</accession>
<evidence type="ECO:0000256" key="4">
    <source>
        <dbReference type="ARBA" id="ARBA00022448"/>
    </source>
</evidence>
<keyword evidence="4" id="KW-0813">Transport</keyword>
<evidence type="ECO:0000256" key="6">
    <source>
        <dbReference type="ARBA" id="ARBA00022692"/>
    </source>
</evidence>
<evidence type="ECO:0000256" key="3">
    <source>
        <dbReference type="ARBA" id="ARBA00014962"/>
    </source>
</evidence>
<comment type="caution">
    <text evidence="12">The sequence shown here is derived from an EMBL/GenBank/DDBJ whole genome shotgun (WGS) entry which is preliminary data.</text>
</comment>
<keyword evidence="8 11" id="KW-1133">Transmembrane helix</keyword>
<dbReference type="PANTHER" id="PTHR33909:SF1">
    <property type="entry name" value="SEC TRANSLOCON ACCESSORY COMPLEX SUBUNIT YAJC"/>
    <property type="match status" value="1"/>
</dbReference>
<evidence type="ECO:0000256" key="8">
    <source>
        <dbReference type="ARBA" id="ARBA00022989"/>
    </source>
</evidence>
<sequence>MNFLTLLDASAGQAAKDAGGGSEWMPIAMIVLIFVVMYFFMIRPQQKKQKELNQFRASLKKGDKIVTVGGIYGVVCEVKDDKLVVEIDNNVKILVDKSAVVKDMADTQR</sequence>
<keyword evidence="6 11" id="KW-0812">Transmembrane</keyword>
<keyword evidence="9" id="KW-0811">Translocation</keyword>
<evidence type="ECO:0000256" key="5">
    <source>
        <dbReference type="ARBA" id="ARBA00022475"/>
    </source>
</evidence>
<comment type="similarity">
    <text evidence="2">Belongs to the YajC family.</text>
</comment>
<evidence type="ECO:0000256" key="9">
    <source>
        <dbReference type="ARBA" id="ARBA00023010"/>
    </source>
</evidence>
<evidence type="ECO:0000256" key="11">
    <source>
        <dbReference type="SAM" id="Phobius"/>
    </source>
</evidence>
<dbReference type="EMBL" id="JADILY010000023">
    <property type="protein sequence ID" value="MBO8481180.1"/>
    <property type="molecule type" value="Genomic_DNA"/>
</dbReference>
<evidence type="ECO:0000256" key="7">
    <source>
        <dbReference type="ARBA" id="ARBA00022927"/>
    </source>
</evidence>
<keyword evidence="7" id="KW-0653">Protein transport</keyword>
<proteinExistence type="inferred from homology"/>
<dbReference type="SMART" id="SM01323">
    <property type="entry name" value="YajC"/>
    <property type="match status" value="1"/>
</dbReference>
<feature type="transmembrane region" description="Helical" evidence="11">
    <location>
        <begin position="24"/>
        <end position="42"/>
    </location>
</feature>
<dbReference type="Pfam" id="PF02699">
    <property type="entry name" value="YajC"/>
    <property type="match status" value="1"/>
</dbReference>
<keyword evidence="10 11" id="KW-0472">Membrane</keyword>
<dbReference type="AlphaFoldDB" id="A0A9D9J020"/>
<evidence type="ECO:0000313" key="13">
    <source>
        <dbReference type="Proteomes" id="UP000823772"/>
    </source>
</evidence>
<evidence type="ECO:0000256" key="2">
    <source>
        <dbReference type="ARBA" id="ARBA00006742"/>
    </source>
</evidence>
<gene>
    <name evidence="12" type="primary">yajC</name>
    <name evidence="12" type="ORF">IAC87_01375</name>
</gene>
<dbReference type="NCBIfam" id="TIGR00739">
    <property type="entry name" value="yajC"/>
    <property type="match status" value="1"/>
</dbReference>
<protein>
    <recommendedName>
        <fullName evidence="3">Sec translocon accessory complex subunit YajC</fullName>
    </recommendedName>
</protein>
<reference evidence="12" key="1">
    <citation type="submission" date="2020-10" db="EMBL/GenBank/DDBJ databases">
        <authorList>
            <person name="Gilroy R."/>
        </authorList>
    </citation>
    <scope>NUCLEOTIDE SEQUENCE</scope>
    <source>
        <strain evidence="12">B3-2255</strain>
    </source>
</reference>
<organism evidence="12 13">
    <name type="scientific">Candidatus Merdivivens faecigallinarum</name>
    <dbReference type="NCBI Taxonomy" id="2840871"/>
    <lineage>
        <taxon>Bacteria</taxon>
        <taxon>Pseudomonadati</taxon>
        <taxon>Bacteroidota</taxon>
        <taxon>Bacteroidia</taxon>
        <taxon>Bacteroidales</taxon>
        <taxon>Muribaculaceae</taxon>
        <taxon>Muribaculaceae incertae sedis</taxon>
        <taxon>Candidatus Merdivivens</taxon>
    </lineage>
</organism>
<evidence type="ECO:0000256" key="1">
    <source>
        <dbReference type="ARBA" id="ARBA00004162"/>
    </source>
</evidence>
<evidence type="ECO:0000256" key="10">
    <source>
        <dbReference type="ARBA" id="ARBA00023136"/>
    </source>
</evidence>
<keyword evidence="5" id="KW-1003">Cell membrane</keyword>
<dbReference type="GO" id="GO:0005886">
    <property type="term" value="C:plasma membrane"/>
    <property type="evidence" value="ECO:0007669"/>
    <property type="project" value="UniProtKB-SubCell"/>
</dbReference>
<reference evidence="12" key="2">
    <citation type="journal article" date="2021" name="PeerJ">
        <title>Extensive microbial diversity within the chicken gut microbiome revealed by metagenomics and culture.</title>
        <authorList>
            <person name="Gilroy R."/>
            <person name="Ravi A."/>
            <person name="Getino M."/>
            <person name="Pursley I."/>
            <person name="Horton D.L."/>
            <person name="Alikhan N.F."/>
            <person name="Baker D."/>
            <person name="Gharbi K."/>
            <person name="Hall N."/>
            <person name="Watson M."/>
            <person name="Adriaenssens E.M."/>
            <person name="Foster-Nyarko E."/>
            <person name="Jarju S."/>
            <person name="Secka A."/>
            <person name="Antonio M."/>
            <person name="Oren A."/>
            <person name="Chaudhuri R.R."/>
            <person name="La Ragione R."/>
            <person name="Hildebrand F."/>
            <person name="Pallen M.J."/>
        </authorList>
    </citation>
    <scope>NUCLEOTIDE SEQUENCE</scope>
    <source>
        <strain evidence="12">B3-2255</strain>
    </source>
</reference>
<name>A0A9D9J020_9BACT</name>
<dbReference type="GO" id="GO:0015031">
    <property type="term" value="P:protein transport"/>
    <property type="evidence" value="ECO:0007669"/>
    <property type="project" value="UniProtKB-KW"/>
</dbReference>